<evidence type="ECO:0000259" key="7">
    <source>
        <dbReference type="PROSITE" id="PS50048"/>
    </source>
</evidence>
<reference evidence="9" key="1">
    <citation type="journal article" date="2016" name="Genome Announc.">
        <title>Draft genome sequences of fungus Aspergillus calidoustus.</title>
        <authorList>
            <person name="Horn F."/>
            <person name="Linde J."/>
            <person name="Mattern D.J."/>
            <person name="Walther G."/>
            <person name="Guthke R."/>
            <person name="Scherlach K."/>
            <person name="Martin K."/>
            <person name="Brakhage A.A."/>
            <person name="Petzke L."/>
            <person name="Valiante V."/>
        </authorList>
    </citation>
    <scope>NUCLEOTIDE SEQUENCE [LARGE SCALE GENOMIC DNA]</scope>
    <source>
        <strain evidence="9">SF006504</strain>
    </source>
</reference>
<evidence type="ECO:0000256" key="6">
    <source>
        <dbReference type="SAM" id="MobiDB-lite"/>
    </source>
</evidence>
<proteinExistence type="predicted"/>
<evidence type="ECO:0000313" key="9">
    <source>
        <dbReference type="Proteomes" id="UP000054771"/>
    </source>
</evidence>
<dbReference type="GO" id="GO:0006351">
    <property type="term" value="P:DNA-templated transcription"/>
    <property type="evidence" value="ECO:0007669"/>
    <property type="project" value="InterPro"/>
</dbReference>
<dbReference type="EMBL" id="CDMC01000003">
    <property type="protein sequence ID" value="CEL03669.1"/>
    <property type="molecule type" value="Genomic_DNA"/>
</dbReference>
<keyword evidence="1" id="KW-0479">Metal-binding</keyword>
<evidence type="ECO:0000256" key="5">
    <source>
        <dbReference type="ARBA" id="ARBA00023242"/>
    </source>
</evidence>
<evidence type="ECO:0000256" key="4">
    <source>
        <dbReference type="ARBA" id="ARBA00023163"/>
    </source>
</evidence>
<dbReference type="Pfam" id="PF00172">
    <property type="entry name" value="Zn_clus"/>
    <property type="match status" value="1"/>
</dbReference>
<evidence type="ECO:0000256" key="3">
    <source>
        <dbReference type="ARBA" id="ARBA00023125"/>
    </source>
</evidence>
<accession>A0A0U4Z231</accession>
<sequence>MSTAKRKNGLEDSDKPSEGVKKEITRNRAVLACEECRARKRRCDGAIPACGGCVKRMSACVYAAEIHAKVWRDSMIQSLRSRLKELEKGDDLGGEPERQASDHEVPITDLNAEAQLHGDAAGMQGEAPSEPSPAVSPAAIPPPPQNRRPPATDIIQTGRQTHVRPNAIAQSSYSPRALEPCSAERLMKSINQAIDSRSGRYGVSGDSTLLTHAAPAGAVQDGQTNCSCDRILGASKWRLPLRRHADDLLGLYFSRVHRMYPILHERTFRRQYESLWQSPTRPSTDPAMSCPGLCKQKSQGKTFAAMVHAILVLASLFESGTLEQNTLQADNYFKLAQEINLLEILDYEVGIELVQLGLLMGFYLQSTERFSKCRNITGLAIRMAQNMGLQLGLEEARRKGLFALHATQLDCEIRIRVWYGCVLLDREISMSFGRPMMINSGGESVRLPEAIDDNRLSEDLGSRNVQPAGCPSLLESYIQTIQLYDILKQVLHQEEIREASTVSPDICSLLSLDTSIMGWRDALPSYL</sequence>
<keyword evidence="2" id="KW-0805">Transcription regulation</keyword>
<dbReference type="Gene3D" id="4.10.240.10">
    <property type="entry name" value="Zn(2)-C6 fungal-type DNA-binding domain"/>
    <property type="match status" value="1"/>
</dbReference>
<dbReference type="SUPFAM" id="SSF57701">
    <property type="entry name" value="Zn2/Cys6 DNA-binding domain"/>
    <property type="match status" value="1"/>
</dbReference>
<evidence type="ECO:0000256" key="2">
    <source>
        <dbReference type="ARBA" id="ARBA00023015"/>
    </source>
</evidence>
<dbReference type="SMART" id="SM00906">
    <property type="entry name" value="Fungal_trans"/>
    <property type="match status" value="1"/>
</dbReference>
<dbReference type="GO" id="GO:0000435">
    <property type="term" value="P:positive regulation of transcription from RNA polymerase II promoter by galactose"/>
    <property type="evidence" value="ECO:0007669"/>
    <property type="project" value="TreeGrafter"/>
</dbReference>
<dbReference type="PANTHER" id="PTHR47424">
    <property type="entry name" value="REGULATORY PROTEIN GAL4"/>
    <property type="match status" value="1"/>
</dbReference>
<feature type="compositionally biased region" description="Low complexity" evidence="6">
    <location>
        <begin position="127"/>
        <end position="138"/>
    </location>
</feature>
<feature type="region of interest" description="Disordered" evidence="6">
    <location>
        <begin position="1"/>
        <end position="24"/>
    </location>
</feature>
<dbReference type="Proteomes" id="UP000054771">
    <property type="component" value="Unassembled WGS sequence"/>
</dbReference>
<dbReference type="Pfam" id="PF04082">
    <property type="entry name" value="Fungal_trans"/>
    <property type="match status" value="1"/>
</dbReference>
<dbReference type="GO" id="GO:0000978">
    <property type="term" value="F:RNA polymerase II cis-regulatory region sequence-specific DNA binding"/>
    <property type="evidence" value="ECO:0007669"/>
    <property type="project" value="TreeGrafter"/>
</dbReference>
<name>A0A0U4Z231_ASPCI</name>
<feature type="compositionally biased region" description="Basic and acidic residues" evidence="6">
    <location>
        <begin position="8"/>
        <end position="24"/>
    </location>
</feature>
<organism evidence="8 9">
    <name type="scientific">Aspergillus calidoustus</name>
    <dbReference type="NCBI Taxonomy" id="454130"/>
    <lineage>
        <taxon>Eukaryota</taxon>
        <taxon>Fungi</taxon>
        <taxon>Dikarya</taxon>
        <taxon>Ascomycota</taxon>
        <taxon>Pezizomycotina</taxon>
        <taxon>Eurotiomycetes</taxon>
        <taxon>Eurotiomycetidae</taxon>
        <taxon>Eurotiales</taxon>
        <taxon>Aspergillaceae</taxon>
        <taxon>Aspergillus</taxon>
        <taxon>Aspergillus subgen. Nidulantes</taxon>
    </lineage>
</organism>
<dbReference type="InterPro" id="IPR007219">
    <property type="entry name" value="XnlR_reg_dom"/>
</dbReference>
<dbReference type="InterPro" id="IPR001138">
    <property type="entry name" value="Zn2Cys6_DnaBD"/>
</dbReference>
<evidence type="ECO:0000313" key="8">
    <source>
        <dbReference type="EMBL" id="CEL03669.1"/>
    </source>
</evidence>
<dbReference type="SMART" id="SM00066">
    <property type="entry name" value="GAL4"/>
    <property type="match status" value="1"/>
</dbReference>
<dbReference type="GO" id="GO:0000981">
    <property type="term" value="F:DNA-binding transcription factor activity, RNA polymerase II-specific"/>
    <property type="evidence" value="ECO:0007669"/>
    <property type="project" value="InterPro"/>
</dbReference>
<keyword evidence="4" id="KW-0804">Transcription</keyword>
<dbReference type="CDD" id="cd12148">
    <property type="entry name" value="fungal_TF_MHR"/>
    <property type="match status" value="1"/>
</dbReference>
<keyword evidence="3" id="KW-0238">DNA-binding</keyword>
<keyword evidence="5" id="KW-0539">Nucleus</keyword>
<dbReference type="CDD" id="cd00067">
    <property type="entry name" value="GAL4"/>
    <property type="match status" value="1"/>
</dbReference>
<dbReference type="GO" id="GO:0008270">
    <property type="term" value="F:zinc ion binding"/>
    <property type="evidence" value="ECO:0007669"/>
    <property type="project" value="InterPro"/>
</dbReference>
<dbReference type="PROSITE" id="PS00463">
    <property type="entry name" value="ZN2_CY6_FUNGAL_1"/>
    <property type="match status" value="1"/>
</dbReference>
<dbReference type="InterPro" id="IPR036864">
    <property type="entry name" value="Zn2-C6_fun-type_DNA-bd_sf"/>
</dbReference>
<dbReference type="PANTHER" id="PTHR47424:SF3">
    <property type="entry name" value="REGULATORY PROTEIN GAL4"/>
    <property type="match status" value="1"/>
</dbReference>
<keyword evidence="9" id="KW-1185">Reference proteome</keyword>
<feature type="region of interest" description="Disordered" evidence="6">
    <location>
        <begin position="121"/>
        <end position="152"/>
    </location>
</feature>
<gene>
    <name evidence="8" type="ORF">ASPCAL04818</name>
</gene>
<dbReference type="PROSITE" id="PS50048">
    <property type="entry name" value="ZN2_CY6_FUNGAL_2"/>
    <property type="match status" value="1"/>
</dbReference>
<dbReference type="OrthoDB" id="4356760at2759"/>
<protein>
    <recommendedName>
        <fullName evidence="7">Zn(2)-C6 fungal-type domain-containing protein</fullName>
    </recommendedName>
</protein>
<evidence type="ECO:0000256" key="1">
    <source>
        <dbReference type="ARBA" id="ARBA00022723"/>
    </source>
</evidence>
<feature type="domain" description="Zn(2)-C6 fungal-type" evidence="7">
    <location>
        <begin position="32"/>
        <end position="62"/>
    </location>
</feature>
<dbReference type="AlphaFoldDB" id="A0A0U4Z231"/>
<dbReference type="GO" id="GO:0005634">
    <property type="term" value="C:nucleus"/>
    <property type="evidence" value="ECO:0007669"/>
    <property type="project" value="TreeGrafter"/>
</dbReference>
<dbReference type="InterPro" id="IPR051127">
    <property type="entry name" value="Fungal_SecMet_Regulators"/>
</dbReference>